<sequence>MIAKIKKIFQKRGLLFCVAGLYFHLLRSAMVGRNMTEEHVGMLLDFPENFFENGYLNNRAVGICDGDYQYLVNKQTDLRSPKLPPSHVTYTRCQSRFIPDTDGLIFDFEYFDIGPNEYVVFTDEGRVQYWFSGSLSGIRFSFFSSYVDVGFVSYEQSEDTLGFSIKVSKGYDIHKDIEKFVLPYTCIKSSFINFMKRWNIN</sequence>
<evidence type="ECO:0000313" key="2">
    <source>
        <dbReference type="Proteomes" id="UP001158576"/>
    </source>
</evidence>
<organism evidence="1 2">
    <name type="scientific">Oikopleura dioica</name>
    <name type="common">Tunicate</name>
    <dbReference type="NCBI Taxonomy" id="34765"/>
    <lineage>
        <taxon>Eukaryota</taxon>
        <taxon>Metazoa</taxon>
        <taxon>Chordata</taxon>
        <taxon>Tunicata</taxon>
        <taxon>Appendicularia</taxon>
        <taxon>Copelata</taxon>
        <taxon>Oikopleuridae</taxon>
        <taxon>Oikopleura</taxon>
    </lineage>
</organism>
<gene>
    <name evidence="1" type="ORF">OKIOD_LOCUS8770</name>
</gene>
<accession>A0ABN7SQR3</accession>
<dbReference type="Proteomes" id="UP001158576">
    <property type="component" value="Chromosome 1"/>
</dbReference>
<dbReference type="EMBL" id="OU015566">
    <property type="protein sequence ID" value="CAG5101801.1"/>
    <property type="molecule type" value="Genomic_DNA"/>
</dbReference>
<dbReference type="InterPro" id="IPR035914">
    <property type="entry name" value="Sperma_CUB_dom_sf"/>
</dbReference>
<reference evidence="1 2" key="1">
    <citation type="submission" date="2021-04" db="EMBL/GenBank/DDBJ databases">
        <authorList>
            <person name="Bliznina A."/>
        </authorList>
    </citation>
    <scope>NUCLEOTIDE SEQUENCE [LARGE SCALE GENOMIC DNA]</scope>
</reference>
<dbReference type="SUPFAM" id="SSF49854">
    <property type="entry name" value="Spermadhesin, CUB domain"/>
    <property type="match status" value="1"/>
</dbReference>
<keyword evidence="2" id="KW-1185">Reference proteome</keyword>
<name>A0ABN7SQR3_OIKDI</name>
<proteinExistence type="predicted"/>
<protein>
    <submittedName>
        <fullName evidence="1">Oidioi.mRNA.OKI2018_I69.chr1.g5.t1.cds</fullName>
    </submittedName>
</protein>
<evidence type="ECO:0000313" key="1">
    <source>
        <dbReference type="EMBL" id="CAG5101801.1"/>
    </source>
</evidence>